<feature type="non-terminal residue" evidence="2">
    <location>
        <position position="362"/>
    </location>
</feature>
<accession>A0A2I0KGG3</accession>
<evidence type="ECO:0000313" key="2">
    <source>
        <dbReference type="EMBL" id="PKI67581.1"/>
    </source>
</evidence>
<dbReference type="InterPro" id="IPR043502">
    <property type="entry name" value="DNA/RNA_pol_sf"/>
</dbReference>
<evidence type="ECO:0000313" key="3">
    <source>
        <dbReference type="Proteomes" id="UP000233551"/>
    </source>
</evidence>
<proteinExistence type="predicted"/>
<comment type="caution">
    <text evidence="2">The sequence shown here is derived from an EMBL/GenBank/DDBJ whole genome shotgun (WGS) entry which is preliminary data.</text>
</comment>
<dbReference type="Pfam" id="PF00078">
    <property type="entry name" value="RVT_1"/>
    <property type="match status" value="1"/>
</dbReference>
<dbReference type="SUPFAM" id="SSF56672">
    <property type="entry name" value="DNA/RNA polymerases"/>
    <property type="match status" value="1"/>
</dbReference>
<keyword evidence="3" id="KW-1185">Reference proteome</keyword>
<sequence>MIDFLTEYQETLKDFHPNANTYGVNELLRIKEEVVKQVDAGFLEVCNYSEWVANIVPVEKKNGKVRVSIDYRDHNRASPKDNFPLPHIDVLVDNTARHTQFSFMNGFSGYNQIQMAEEDKIKTMFIKMWCMFCYKVMPFGLKNAKATYQRAMVTLFHDMMHKEIEVYVDDMIAKSKEGEDHLVNLKRLFDRPRKYKLRFNPAKCTFGVKSGKLLGFVVSEKGIKVDPDKVKAIMKLPPPSTVRETSANHSSVCFAKMQRSNGMTSVRKLLIQSRHIPSSAAGVGSTFIGSSSHSVPDGNVAKWRYQLTEYDIEYVSRTSEKGQAIADHLAEFPIEDETPINSDFPDERILQVSDEEETLGWK</sequence>
<protein>
    <recommendedName>
        <fullName evidence="1">Reverse transcriptase domain-containing protein</fullName>
    </recommendedName>
</protein>
<dbReference type="InterPro" id="IPR000477">
    <property type="entry name" value="RT_dom"/>
</dbReference>
<dbReference type="CDD" id="cd01647">
    <property type="entry name" value="RT_LTR"/>
    <property type="match status" value="1"/>
</dbReference>
<dbReference type="PANTHER" id="PTHR24559">
    <property type="entry name" value="TRANSPOSON TY3-I GAG-POL POLYPROTEIN"/>
    <property type="match status" value="1"/>
</dbReference>
<dbReference type="InterPro" id="IPR043128">
    <property type="entry name" value="Rev_trsase/Diguanyl_cyclase"/>
</dbReference>
<organism evidence="2 3">
    <name type="scientific">Punica granatum</name>
    <name type="common">Pomegranate</name>
    <dbReference type="NCBI Taxonomy" id="22663"/>
    <lineage>
        <taxon>Eukaryota</taxon>
        <taxon>Viridiplantae</taxon>
        <taxon>Streptophyta</taxon>
        <taxon>Embryophyta</taxon>
        <taxon>Tracheophyta</taxon>
        <taxon>Spermatophyta</taxon>
        <taxon>Magnoliopsida</taxon>
        <taxon>eudicotyledons</taxon>
        <taxon>Gunneridae</taxon>
        <taxon>Pentapetalae</taxon>
        <taxon>rosids</taxon>
        <taxon>malvids</taxon>
        <taxon>Myrtales</taxon>
        <taxon>Lythraceae</taxon>
        <taxon>Punica</taxon>
    </lineage>
</organism>
<feature type="domain" description="Reverse transcriptase" evidence="1">
    <location>
        <begin position="58"/>
        <end position="217"/>
    </location>
</feature>
<evidence type="ECO:0000259" key="1">
    <source>
        <dbReference type="Pfam" id="PF00078"/>
    </source>
</evidence>
<name>A0A2I0KGG3_PUNGR</name>
<dbReference type="EMBL" id="PGOL01000595">
    <property type="protein sequence ID" value="PKI67581.1"/>
    <property type="molecule type" value="Genomic_DNA"/>
</dbReference>
<dbReference type="AlphaFoldDB" id="A0A2I0KGG3"/>
<dbReference type="STRING" id="22663.A0A2I0KGG3"/>
<dbReference type="Gene3D" id="3.30.70.270">
    <property type="match status" value="1"/>
</dbReference>
<dbReference type="Proteomes" id="UP000233551">
    <property type="component" value="Unassembled WGS sequence"/>
</dbReference>
<gene>
    <name evidence="2" type="ORF">CRG98_012004</name>
</gene>
<reference evidence="2 3" key="1">
    <citation type="submission" date="2017-11" db="EMBL/GenBank/DDBJ databases">
        <title>De-novo sequencing of pomegranate (Punica granatum L.) genome.</title>
        <authorList>
            <person name="Akparov Z."/>
            <person name="Amiraslanov A."/>
            <person name="Hajiyeva S."/>
            <person name="Abbasov M."/>
            <person name="Kaur K."/>
            <person name="Hamwieh A."/>
            <person name="Solovyev V."/>
            <person name="Salamov A."/>
            <person name="Braich B."/>
            <person name="Kosarev P."/>
            <person name="Mahmoud A."/>
            <person name="Hajiyev E."/>
            <person name="Babayeva S."/>
            <person name="Izzatullayeva V."/>
            <person name="Mammadov A."/>
            <person name="Mammadov A."/>
            <person name="Sharifova S."/>
            <person name="Ojaghi J."/>
            <person name="Eynullazada K."/>
            <person name="Bayramov B."/>
            <person name="Abdulazimova A."/>
            <person name="Shahmuradov I."/>
        </authorList>
    </citation>
    <scope>NUCLEOTIDE SEQUENCE [LARGE SCALE GENOMIC DNA]</scope>
    <source>
        <strain evidence="3">cv. AG2017</strain>
        <tissue evidence="2">Leaf</tissue>
    </source>
</reference>
<dbReference type="Gene3D" id="3.10.10.10">
    <property type="entry name" value="HIV Type 1 Reverse Transcriptase, subunit A, domain 1"/>
    <property type="match status" value="1"/>
</dbReference>
<dbReference type="InterPro" id="IPR053134">
    <property type="entry name" value="RNA-dir_DNA_polymerase"/>
</dbReference>
<dbReference type="PANTHER" id="PTHR24559:SF457">
    <property type="entry name" value="RNA-DIRECTED DNA POLYMERASE HOMOLOG"/>
    <property type="match status" value="1"/>
</dbReference>